<reference evidence="5 6" key="1">
    <citation type="journal article" date="2024" name="G3 (Bethesda)">
        <title>Genome assembly of Hibiscus sabdariffa L. provides insights into metabolisms of medicinal natural products.</title>
        <authorList>
            <person name="Kim T."/>
        </authorList>
    </citation>
    <scope>NUCLEOTIDE SEQUENCE [LARGE SCALE GENOMIC DNA]</scope>
    <source>
        <strain evidence="5">TK-2024</strain>
        <tissue evidence="5">Old leaves</tissue>
    </source>
</reference>
<dbReference type="InterPro" id="IPR032867">
    <property type="entry name" value="DYW_dom"/>
</dbReference>
<evidence type="ECO:0000256" key="1">
    <source>
        <dbReference type="ARBA" id="ARBA00006643"/>
    </source>
</evidence>
<dbReference type="Pfam" id="PF13041">
    <property type="entry name" value="PPR_2"/>
    <property type="match status" value="3"/>
</dbReference>
<sequence length="911" mass="103039">MAFSAKTPRTLINPALRNPLRTKIRNPKSLYFSKIRKPHQISSTQPRQQLSFPDTNSLHSNNPNSHVHFLCINGKLQEALKYLDSMQELQIPLDEDAAIAMVRLCEWKRAFDEGSKVYLFISNSSNSLSLRLGNALLSMFVRFGKPGDAWYVFGKMLERDVFSWNVLISGYAKKGFFDEALSLYHRMLWVGFKPDVYTFPCVLRTCGAVPNLERGKEVHVHVIRFGFEADVDVVNALITMYVKCGDLPRARLLFDKMSRRDRISWNAIISGYFENEECLEGIMLFFKMREHWFDPDLMTMTSVISACESLGDERLGREIHGYVVVTGMSADVSVCNSLIQMYSSFGCWETAEKVFDRMEWRDVVSWTAMISGYENNELPDKAVDTYRMMEEQGFMPDEVTLASVLSACACLGKLDMGIKLHELAKKTGLISYIIVANALIDMYSKCKCIDKALEVFHNIPDKDVISWTAIILGLRLNNRCFEALIFFRQMKVSLKPNSVTLVSILSACARIGGLMCGKEIHAYALRTGMALDGFLPNAILDMYVRCGRMGAAWNQFNLQKKDVSAWNILLTGYAQRGQGKLAVEFFNRMIKSNVSPDEITFIPLLCACSKSEMVTEGLRYFNSMELKYGVTPNLKHYACVVDLLGRAGQLEEAYEFIQEMPIKPDLAIWGALLNACRIHRHVELGEFAAQRIFESDTRSVGYYVLLCNLYANSGKWDEVAKVRKMMKDNGLIIDPGCSWVEVKGKIHAFLSGDDFHPQINEINALLEGIYEKMRVAGLDGPKCDSMDEVEISKAEIFCGHSERLAVAFGLINTVPGTPIWVTKNLYMCQREGLTNKIPKEIEKLLTPMENVCSYAKALGLWPSAQRTSADSVGVFLNLWISRRDRFLAFEFPTSACDSSLAWTLNADRLVI</sequence>
<accession>A0ABR2RM65</accession>
<dbReference type="Pfam" id="PF20431">
    <property type="entry name" value="E_motif"/>
    <property type="match status" value="1"/>
</dbReference>
<evidence type="ECO:0000313" key="5">
    <source>
        <dbReference type="EMBL" id="KAK9014052.1"/>
    </source>
</evidence>
<comment type="caution">
    <text evidence="5">The sequence shown here is derived from an EMBL/GenBank/DDBJ whole genome shotgun (WGS) entry which is preliminary data.</text>
</comment>
<feature type="domain" description="DYW" evidence="4">
    <location>
        <begin position="792"/>
        <end position="829"/>
    </location>
</feature>
<proteinExistence type="inferred from homology"/>
<dbReference type="Pfam" id="PF01535">
    <property type="entry name" value="PPR"/>
    <property type="match status" value="6"/>
</dbReference>
<dbReference type="Pfam" id="PF14432">
    <property type="entry name" value="DYW_deaminase"/>
    <property type="match status" value="1"/>
</dbReference>
<name>A0ABR2RM65_9ROSI</name>
<dbReference type="PANTHER" id="PTHR47926">
    <property type="entry name" value="PENTATRICOPEPTIDE REPEAT-CONTAINING PROTEIN"/>
    <property type="match status" value="1"/>
</dbReference>
<dbReference type="NCBIfam" id="TIGR00756">
    <property type="entry name" value="PPR"/>
    <property type="match status" value="8"/>
</dbReference>
<keyword evidence="2" id="KW-0677">Repeat</keyword>
<dbReference type="Proteomes" id="UP001396334">
    <property type="component" value="Unassembled WGS sequence"/>
</dbReference>
<dbReference type="InterPro" id="IPR046848">
    <property type="entry name" value="E_motif"/>
</dbReference>
<gene>
    <name evidence="5" type="ORF">V6N11_005224</name>
</gene>
<dbReference type="PROSITE" id="PS51375">
    <property type="entry name" value="PPR"/>
    <property type="match status" value="6"/>
</dbReference>
<keyword evidence="6" id="KW-1185">Reference proteome</keyword>
<feature type="repeat" description="PPR" evidence="3">
    <location>
        <begin position="261"/>
        <end position="295"/>
    </location>
</feature>
<evidence type="ECO:0000313" key="6">
    <source>
        <dbReference type="Proteomes" id="UP001396334"/>
    </source>
</evidence>
<feature type="repeat" description="PPR" evidence="3">
    <location>
        <begin position="230"/>
        <end position="260"/>
    </location>
</feature>
<dbReference type="EMBL" id="JBBPBN010000021">
    <property type="protein sequence ID" value="KAK9014052.1"/>
    <property type="molecule type" value="Genomic_DNA"/>
</dbReference>
<dbReference type="PANTHER" id="PTHR47926:SF440">
    <property type="entry name" value="REPEAT-CONTAINING PROTEIN, PUTATIVE-RELATED"/>
    <property type="match status" value="1"/>
</dbReference>
<organism evidence="5 6">
    <name type="scientific">Hibiscus sabdariffa</name>
    <name type="common">roselle</name>
    <dbReference type="NCBI Taxonomy" id="183260"/>
    <lineage>
        <taxon>Eukaryota</taxon>
        <taxon>Viridiplantae</taxon>
        <taxon>Streptophyta</taxon>
        <taxon>Embryophyta</taxon>
        <taxon>Tracheophyta</taxon>
        <taxon>Spermatophyta</taxon>
        <taxon>Magnoliopsida</taxon>
        <taxon>eudicotyledons</taxon>
        <taxon>Gunneridae</taxon>
        <taxon>Pentapetalae</taxon>
        <taxon>rosids</taxon>
        <taxon>malvids</taxon>
        <taxon>Malvales</taxon>
        <taxon>Malvaceae</taxon>
        <taxon>Malvoideae</taxon>
        <taxon>Hibiscus</taxon>
    </lineage>
</organism>
<dbReference type="InterPro" id="IPR002885">
    <property type="entry name" value="PPR_rpt"/>
</dbReference>
<feature type="repeat" description="PPR" evidence="3">
    <location>
        <begin position="160"/>
        <end position="194"/>
    </location>
</feature>
<comment type="similarity">
    <text evidence="1">Belongs to the PPR family. PCMP-H subfamily.</text>
</comment>
<evidence type="ECO:0000259" key="4">
    <source>
        <dbReference type="Pfam" id="PF14432"/>
    </source>
</evidence>
<dbReference type="InterPro" id="IPR046960">
    <property type="entry name" value="PPR_At4g14850-like_plant"/>
</dbReference>
<feature type="repeat" description="PPR" evidence="3">
    <location>
        <begin position="362"/>
        <end position="396"/>
    </location>
</feature>
<evidence type="ECO:0000256" key="3">
    <source>
        <dbReference type="PROSITE-ProRule" id="PRU00708"/>
    </source>
</evidence>
<dbReference type="SUPFAM" id="SSF48452">
    <property type="entry name" value="TPR-like"/>
    <property type="match status" value="1"/>
</dbReference>
<protein>
    <recommendedName>
        <fullName evidence="4">DYW domain-containing protein</fullName>
    </recommendedName>
</protein>
<dbReference type="InterPro" id="IPR011990">
    <property type="entry name" value="TPR-like_helical_dom_sf"/>
</dbReference>
<dbReference type="Gene3D" id="1.25.40.10">
    <property type="entry name" value="Tetratricopeptide repeat domain"/>
    <property type="match status" value="5"/>
</dbReference>
<feature type="repeat" description="PPR" evidence="3">
    <location>
        <begin position="562"/>
        <end position="596"/>
    </location>
</feature>
<evidence type="ECO:0000256" key="2">
    <source>
        <dbReference type="ARBA" id="ARBA00022737"/>
    </source>
</evidence>
<feature type="repeat" description="PPR" evidence="3">
    <location>
        <begin position="331"/>
        <end position="361"/>
    </location>
</feature>